<evidence type="ECO:0000313" key="3">
    <source>
        <dbReference type="Proteomes" id="UP000735302"/>
    </source>
</evidence>
<organism evidence="2 3">
    <name type="scientific">Plakobranchus ocellatus</name>
    <dbReference type="NCBI Taxonomy" id="259542"/>
    <lineage>
        <taxon>Eukaryota</taxon>
        <taxon>Metazoa</taxon>
        <taxon>Spiralia</taxon>
        <taxon>Lophotrochozoa</taxon>
        <taxon>Mollusca</taxon>
        <taxon>Gastropoda</taxon>
        <taxon>Heterobranchia</taxon>
        <taxon>Euthyneura</taxon>
        <taxon>Panpulmonata</taxon>
        <taxon>Sacoglossa</taxon>
        <taxon>Placobranchoidea</taxon>
        <taxon>Plakobranchidae</taxon>
        <taxon>Plakobranchus</taxon>
    </lineage>
</organism>
<keyword evidence="1" id="KW-1133">Transmembrane helix</keyword>
<feature type="transmembrane region" description="Helical" evidence="1">
    <location>
        <begin position="46"/>
        <end position="68"/>
    </location>
</feature>
<dbReference type="Proteomes" id="UP000735302">
    <property type="component" value="Unassembled WGS sequence"/>
</dbReference>
<feature type="transmembrane region" description="Helical" evidence="1">
    <location>
        <begin position="7"/>
        <end position="34"/>
    </location>
</feature>
<comment type="caution">
    <text evidence="2">The sequence shown here is derived from an EMBL/GenBank/DDBJ whole genome shotgun (WGS) entry which is preliminary data.</text>
</comment>
<accession>A0AAV4BL50</accession>
<protein>
    <recommendedName>
        <fullName evidence="4">Major facilitator superfamily associated domain-containing protein</fullName>
    </recommendedName>
</protein>
<keyword evidence="1" id="KW-0812">Transmembrane</keyword>
<feature type="transmembrane region" description="Helical" evidence="1">
    <location>
        <begin position="80"/>
        <end position="103"/>
    </location>
</feature>
<evidence type="ECO:0000313" key="2">
    <source>
        <dbReference type="EMBL" id="GFO21141.1"/>
    </source>
</evidence>
<evidence type="ECO:0008006" key="4">
    <source>
        <dbReference type="Google" id="ProtNLM"/>
    </source>
</evidence>
<dbReference type="AlphaFoldDB" id="A0AAV4BL50"/>
<keyword evidence="1" id="KW-0472">Membrane</keyword>
<gene>
    <name evidence="2" type="ORF">PoB_004764600</name>
</gene>
<dbReference type="EMBL" id="BLXT01005251">
    <property type="protein sequence ID" value="GFO21141.1"/>
    <property type="molecule type" value="Genomic_DNA"/>
</dbReference>
<feature type="transmembrane region" description="Helical" evidence="1">
    <location>
        <begin position="270"/>
        <end position="292"/>
    </location>
</feature>
<reference evidence="2 3" key="1">
    <citation type="journal article" date="2021" name="Elife">
        <title>Chloroplast acquisition without the gene transfer in kleptoplastic sea slugs, Plakobranchus ocellatus.</title>
        <authorList>
            <person name="Maeda T."/>
            <person name="Takahashi S."/>
            <person name="Yoshida T."/>
            <person name="Shimamura S."/>
            <person name="Takaki Y."/>
            <person name="Nagai Y."/>
            <person name="Toyoda A."/>
            <person name="Suzuki Y."/>
            <person name="Arimoto A."/>
            <person name="Ishii H."/>
            <person name="Satoh N."/>
            <person name="Nishiyama T."/>
            <person name="Hasebe M."/>
            <person name="Maruyama T."/>
            <person name="Minagawa J."/>
            <person name="Obokata J."/>
            <person name="Shigenobu S."/>
        </authorList>
    </citation>
    <scope>NUCLEOTIDE SEQUENCE [LARGE SCALE GENOMIC DNA]</scope>
</reference>
<keyword evidence="3" id="KW-1185">Reference proteome</keyword>
<name>A0AAV4BL50_9GAST</name>
<evidence type="ECO:0000256" key="1">
    <source>
        <dbReference type="SAM" id="Phobius"/>
    </source>
</evidence>
<proteinExistence type="predicted"/>
<sequence length="403" mass="43664">MPARDTWMLVWQFVLTLEAMGLDAVIALELLLMVTNPQSLGVPIRYAPLSGTLGACISFLVLPIVGFCNDRWAKSKASKARILVITAFIQFSGACFVLAANALKLCEHLDGEEDRQGNIYSQSWNLTKLSGLESPHRDKSFIGLSPNFSENVDSGHVATNESSNITSAWMTNFPQPHLYQTKPIQSSTDLRQSVIPAPSISPTVPDTEEEEPVRVYAYLAMIGFCLVDTGYDFAGCFLKTFLFHCTPPEYHQSVIVKLIMISSLGKLSSLLLVLYISLALAGGVLICLLGSFDVGRALAGGTNDEFARAVLLSAVSATLLLLGTTVTLITGLCWQPPLTSVVTGGKLSEDSEDMRLVDKSSMLVKCPHDERENASPSSSKSCDESLSCRQVVEPGSLRNCLSM</sequence>
<feature type="transmembrane region" description="Helical" evidence="1">
    <location>
        <begin position="312"/>
        <end position="334"/>
    </location>
</feature>